<evidence type="ECO:0000313" key="5">
    <source>
        <dbReference type="EMBL" id="TWP52368.1"/>
    </source>
</evidence>
<evidence type="ECO:0000313" key="6">
    <source>
        <dbReference type="Proteomes" id="UP000316639"/>
    </source>
</evidence>
<feature type="region of interest" description="Disordered" evidence="3">
    <location>
        <begin position="1"/>
        <end position="46"/>
    </location>
</feature>
<feature type="region of interest" description="Disordered" evidence="3">
    <location>
        <begin position="144"/>
        <end position="193"/>
    </location>
</feature>
<dbReference type="Gene3D" id="3.30.750.24">
    <property type="entry name" value="STAS domain"/>
    <property type="match status" value="1"/>
</dbReference>
<organism evidence="5 6">
    <name type="scientific">Lentzea tibetensis</name>
    <dbReference type="NCBI Taxonomy" id="2591470"/>
    <lineage>
        <taxon>Bacteria</taxon>
        <taxon>Bacillati</taxon>
        <taxon>Actinomycetota</taxon>
        <taxon>Actinomycetes</taxon>
        <taxon>Pseudonocardiales</taxon>
        <taxon>Pseudonocardiaceae</taxon>
        <taxon>Lentzea</taxon>
    </lineage>
</organism>
<dbReference type="NCBIfam" id="TIGR00377">
    <property type="entry name" value="ant_ant_sig"/>
    <property type="match status" value="1"/>
</dbReference>
<feature type="region of interest" description="Disordered" evidence="3">
    <location>
        <begin position="59"/>
        <end position="103"/>
    </location>
</feature>
<protein>
    <recommendedName>
        <fullName evidence="2">Anti-sigma factor antagonist</fullName>
    </recommendedName>
</protein>
<proteinExistence type="inferred from homology"/>
<comment type="caution">
    <text evidence="5">The sequence shown here is derived from an EMBL/GenBank/DDBJ whole genome shotgun (WGS) entry which is preliminary data.</text>
</comment>
<dbReference type="InterPro" id="IPR036513">
    <property type="entry name" value="STAS_dom_sf"/>
</dbReference>
<dbReference type="PROSITE" id="PS50801">
    <property type="entry name" value="STAS"/>
    <property type="match status" value="1"/>
</dbReference>
<evidence type="ECO:0000256" key="1">
    <source>
        <dbReference type="ARBA" id="ARBA00009013"/>
    </source>
</evidence>
<gene>
    <name evidence="5" type="ORF">FKR81_12090</name>
</gene>
<dbReference type="InterPro" id="IPR002645">
    <property type="entry name" value="STAS_dom"/>
</dbReference>
<dbReference type="PANTHER" id="PTHR33495">
    <property type="entry name" value="ANTI-SIGMA FACTOR ANTAGONIST TM_1081-RELATED-RELATED"/>
    <property type="match status" value="1"/>
</dbReference>
<dbReference type="AlphaFoldDB" id="A0A563EXU8"/>
<accession>A0A563EXU8</accession>
<dbReference type="Proteomes" id="UP000316639">
    <property type="component" value="Unassembled WGS sequence"/>
</dbReference>
<dbReference type="OrthoDB" id="3638383at2"/>
<dbReference type="InterPro" id="IPR003658">
    <property type="entry name" value="Anti-sigma_ant"/>
</dbReference>
<evidence type="ECO:0000256" key="2">
    <source>
        <dbReference type="RuleBase" id="RU003749"/>
    </source>
</evidence>
<evidence type="ECO:0000259" key="4">
    <source>
        <dbReference type="PROSITE" id="PS50801"/>
    </source>
</evidence>
<feature type="compositionally biased region" description="Low complexity" evidence="3">
    <location>
        <begin position="60"/>
        <end position="81"/>
    </location>
</feature>
<feature type="compositionally biased region" description="Basic and acidic residues" evidence="3">
    <location>
        <begin position="168"/>
        <end position="178"/>
    </location>
</feature>
<dbReference type="PANTHER" id="PTHR33495:SF2">
    <property type="entry name" value="ANTI-SIGMA FACTOR ANTAGONIST TM_1081-RELATED"/>
    <property type="match status" value="1"/>
</dbReference>
<reference evidence="5 6" key="1">
    <citation type="submission" date="2019-07" db="EMBL/GenBank/DDBJ databases">
        <title>Lentzea xizangensis sp. nov., isolated from Qinghai-Tibetan Plateau Soils.</title>
        <authorList>
            <person name="Huang J."/>
        </authorList>
    </citation>
    <scope>NUCLEOTIDE SEQUENCE [LARGE SCALE GENOMIC DNA]</scope>
    <source>
        <strain evidence="5 6">FXJ1.1311</strain>
    </source>
</reference>
<feature type="domain" description="STAS" evidence="4">
    <location>
        <begin position="261"/>
        <end position="362"/>
    </location>
</feature>
<dbReference type="CDD" id="cd07043">
    <property type="entry name" value="STAS_anti-anti-sigma_factors"/>
    <property type="match status" value="1"/>
</dbReference>
<feature type="compositionally biased region" description="Basic and acidic residues" evidence="3">
    <location>
        <begin position="7"/>
        <end position="16"/>
    </location>
</feature>
<name>A0A563EXU8_9PSEU</name>
<dbReference type="EMBL" id="VOBR01000006">
    <property type="protein sequence ID" value="TWP52368.1"/>
    <property type="molecule type" value="Genomic_DNA"/>
</dbReference>
<evidence type="ECO:0000256" key="3">
    <source>
        <dbReference type="SAM" id="MobiDB-lite"/>
    </source>
</evidence>
<dbReference type="GO" id="GO:0043856">
    <property type="term" value="F:anti-sigma factor antagonist activity"/>
    <property type="evidence" value="ECO:0007669"/>
    <property type="project" value="InterPro"/>
</dbReference>
<dbReference type="Pfam" id="PF01740">
    <property type="entry name" value="STAS"/>
    <property type="match status" value="1"/>
</dbReference>
<dbReference type="SUPFAM" id="SSF52091">
    <property type="entry name" value="SpoIIaa-like"/>
    <property type="match status" value="1"/>
</dbReference>
<comment type="similarity">
    <text evidence="1 2">Belongs to the anti-sigma-factor antagonist family.</text>
</comment>
<keyword evidence="6" id="KW-1185">Reference proteome</keyword>
<sequence>MPARAPRPHECRADRRAPRRTVTPPRAAGERRHPPGAGRRRSPAGAVDLLQPAVHRRAPRLAAAPRAGPVPLRAGGPLGDRAAGGRAGGSGRGASHDRAGGGGVGTAPGVLAAARWLSHGDARHRRLRLGADVVVLRHLGDAGADPRAGERAVPVQFSSAPGRCARGVPDRGGHDGGRPLRPTGRGRLSRGGRPVRFRHVSCSARTARRARRRRLAERALVAPDTLAPVARPGQRGLLIERSPSVPDPTALASVVVDHISPDVVVLHVSGELDTTSTNELTEPIGTHVVTGNRAVVVDLSGVRFLGSAGLEALVVGQQRAAAAGVEFVLVADSRAALRPIEATGLDSVFTILPSVEQAAERFSA</sequence>